<protein>
    <submittedName>
        <fullName evidence="7 8">Enoyl-CoA hydratase</fullName>
        <ecNumber evidence="7">4.2.1.17</ecNumber>
    </submittedName>
</protein>
<dbReference type="GO" id="GO:0051750">
    <property type="term" value="F:delta(3,5)-delta(2,4)-dienoyl-CoA isomerase activity"/>
    <property type="evidence" value="ECO:0007669"/>
    <property type="project" value="TreeGrafter"/>
</dbReference>
<dbReference type="InterPro" id="IPR001753">
    <property type="entry name" value="Enoyl-CoA_hydra/iso"/>
</dbReference>
<keyword evidence="5" id="KW-0413">Isomerase</keyword>
<evidence type="ECO:0000256" key="5">
    <source>
        <dbReference type="ARBA" id="ARBA00023235"/>
    </source>
</evidence>
<dbReference type="InterPro" id="IPR029045">
    <property type="entry name" value="ClpP/crotonase-like_dom_sf"/>
</dbReference>
<dbReference type="NCBIfam" id="NF004794">
    <property type="entry name" value="PRK06142.1"/>
    <property type="match status" value="1"/>
</dbReference>
<dbReference type="GO" id="GO:0004300">
    <property type="term" value="F:enoyl-CoA hydratase activity"/>
    <property type="evidence" value="ECO:0007669"/>
    <property type="project" value="UniProtKB-EC"/>
</dbReference>
<proteinExistence type="inferred from homology"/>
<dbReference type="GO" id="GO:0006635">
    <property type="term" value="P:fatty acid beta-oxidation"/>
    <property type="evidence" value="ECO:0007669"/>
    <property type="project" value="UniProtKB-UniPathway"/>
</dbReference>
<dbReference type="PANTHER" id="PTHR43149">
    <property type="entry name" value="ENOYL-COA HYDRATASE"/>
    <property type="match status" value="1"/>
</dbReference>
<dbReference type="InterPro" id="IPR014748">
    <property type="entry name" value="Enoyl-CoA_hydra_C"/>
</dbReference>
<sequence length="270" mass="28897">MQYETIEVNVSNAIALVTLNRPKKANSLNALMWQEIKAALQWCDQSAEVRAVVLNGAGRNFCAGIDLMMLAEIQTSLTSECEARNRETIRALILNLQSSVSSLELCRKPVIAAIHGACVGGGLDLVLAADFRYASTDASFSVREVAMGLVADVGSLQRLGRVVGEGTAREMTFTAMDMPANEALSVRLVNKVLASPEECLAAAMRTASVIAAQSPLAVRGSKQVLNYSRDHSVNDGLEYVATWNGGMLLSADIKEAITAQMSGRAAQYLD</sequence>
<dbReference type="CDD" id="cd06558">
    <property type="entry name" value="crotonase-like"/>
    <property type="match status" value="1"/>
</dbReference>
<keyword evidence="3" id="KW-0276">Fatty acid metabolism</keyword>
<evidence type="ECO:0000256" key="1">
    <source>
        <dbReference type="ARBA" id="ARBA00005005"/>
    </source>
</evidence>
<name>A0A377Q8Q2_9NEIS</name>
<evidence type="ECO:0000313" key="8">
    <source>
        <dbReference type="EMBL" id="TCU88840.1"/>
    </source>
</evidence>
<evidence type="ECO:0000313" key="10">
    <source>
        <dbReference type="Proteomes" id="UP000295794"/>
    </source>
</evidence>
<reference evidence="8 10" key="2">
    <citation type="submission" date="2019-03" db="EMBL/GenBank/DDBJ databases">
        <title>Genomic Encyclopedia of Type Strains, Phase IV (KMG-IV): sequencing the most valuable type-strain genomes for metagenomic binning, comparative biology and taxonomic classification.</title>
        <authorList>
            <person name="Goeker M."/>
        </authorList>
    </citation>
    <scope>NUCLEOTIDE SEQUENCE [LARGE SCALE GENOMIC DNA]</scope>
    <source>
        <strain evidence="8 10">DSM 3764</strain>
    </source>
</reference>
<reference evidence="7 9" key="1">
    <citation type="submission" date="2018-06" db="EMBL/GenBank/DDBJ databases">
        <authorList>
            <consortium name="Pathogen Informatics"/>
            <person name="Doyle S."/>
        </authorList>
    </citation>
    <scope>NUCLEOTIDE SEQUENCE [LARGE SCALE GENOMIC DNA]</scope>
    <source>
        <strain evidence="7 9">NCTC11159</strain>
    </source>
</reference>
<dbReference type="EMBL" id="UGHR01000001">
    <property type="protein sequence ID" value="STQ91088.1"/>
    <property type="molecule type" value="Genomic_DNA"/>
</dbReference>
<evidence type="ECO:0000256" key="6">
    <source>
        <dbReference type="RuleBase" id="RU003707"/>
    </source>
</evidence>
<keyword evidence="4" id="KW-0443">Lipid metabolism</keyword>
<dbReference type="OrthoDB" id="9807606at2"/>
<dbReference type="PANTHER" id="PTHR43149:SF1">
    <property type="entry name" value="DELTA(3,5)-DELTA(2,4)-DIENOYL-COA ISOMERASE, MITOCHONDRIAL"/>
    <property type="match status" value="1"/>
</dbReference>
<accession>A0A377Q8Q2</accession>
<dbReference type="InterPro" id="IPR018376">
    <property type="entry name" value="Enoyl-CoA_hyd/isom_CS"/>
</dbReference>
<dbReference type="Gene3D" id="3.90.226.10">
    <property type="entry name" value="2-enoyl-CoA Hydratase, Chain A, domain 1"/>
    <property type="match status" value="1"/>
</dbReference>
<dbReference type="RefSeq" id="WP_115227335.1">
    <property type="nucleotide sequence ID" value="NZ_CAWOLO010000003.1"/>
</dbReference>
<keyword evidence="7" id="KW-0456">Lyase</keyword>
<dbReference type="EC" id="4.2.1.17" evidence="7"/>
<evidence type="ECO:0000313" key="7">
    <source>
        <dbReference type="EMBL" id="STQ91088.1"/>
    </source>
</evidence>
<keyword evidence="10" id="KW-1185">Reference proteome</keyword>
<comment type="pathway">
    <text evidence="1">Lipid metabolism; fatty acid beta-oxidation.</text>
</comment>
<comment type="similarity">
    <text evidence="2 6">Belongs to the enoyl-CoA hydratase/isomerase family.</text>
</comment>
<dbReference type="UniPathway" id="UPA00659"/>
<evidence type="ECO:0000313" key="9">
    <source>
        <dbReference type="Proteomes" id="UP000255108"/>
    </source>
</evidence>
<evidence type="ECO:0000256" key="2">
    <source>
        <dbReference type="ARBA" id="ARBA00005254"/>
    </source>
</evidence>
<dbReference type="Pfam" id="PF00378">
    <property type="entry name" value="ECH_1"/>
    <property type="match status" value="1"/>
</dbReference>
<dbReference type="InterPro" id="IPR045002">
    <property type="entry name" value="Ech1-like"/>
</dbReference>
<organism evidence="7 9">
    <name type="scientific">Iodobacter fluviatilis</name>
    <dbReference type="NCBI Taxonomy" id="537"/>
    <lineage>
        <taxon>Bacteria</taxon>
        <taxon>Pseudomonadati</taxon>
        <taxon>Pseudomonadota</taxon>
        <taxon>Betaproteobacteria</taxon>
        <taxon>Neisseriales</taxon>
        <taxon>Chitinibacteraceae</taxon>
        <taxon>Iodobacter</taxon>
    </lineage>
</organism>
<evidence type="ECO:0000256" key="4">
    <source>
        <dbReference type="ARBA" id="ARBA00023098"/>
    </source>
</evidence>
<dbReference type="Proteomes" id="UP000295794">
    <property type="component" value="Unassembled WGS sequence"/>
</dbReference>
<dbReference type="SUPFAM" id="SSF52096">
    <property type="entry name" value="ClpP/crotonase"/>
    <property type="match status" value="1"/>
</dbReference>
<dbReference type="FunFam" id="1.10.12.10:FF:000004">
    <property type="entry name" value="Delta3,5-delta2,4-dienoyl-CoA isomerase"/>
    <property type="match status" value="1"/>
</dbReference>
<dbReference type="Gene3D" id="1.10.12.10">
    <property type="entry name" value="Lyase 2-enoyl-coa Hydratase, Chain A, domain 2"/>
    <property type="match status" value="1"/>
</dbReference>
<evidence type="ECO:0000256" key="3">
    <source>
        <dbReference type="ARBA" id="ARBA00022832"/>
    </source>
</evidence>
<dbReference type="PROSITE" id="PS00166">
    <property type="entry name" value="ENOYL_COA_HYDRATASE"/>
    <property type="match status" value="1"/>
</dbReference>
<dbReference type="AlphaFoldDB" id="A0A377Q8Q2"/>
<dbReference type="EMBL" id="SMBT01000003">
    <property type="protein sequence ID" value="TCU88840.1"/>
    <property type="molecule type" value="Genomic_DNA"/>
</dbReference>
<gene>
    <name evidence="7" type="primary">echA8</name>
    <name evidence="8" type="ORF">EV682_103424</name>
    <name evidence="7" type="ORF">NCTC11159_02160</name>
</gene>
<dbReference type="Proteomes" id="UP000255108">
    <property type="component" value="Unassembled WGS sequence"/>
</dbReference>